<evidence type="ECO:0008006" key="4">
    <source>
        <dbReference type="Google" id="ProtNLM"/>
    </source>
</evidence>
<feature type="compositionally biased region" description="Basic and acidic residues" evidence="1">
    <location>
        <begin position="76"/>
        <end position="104"/>
    </location>
</feature>
<sequence>MTVPTTATAPAPTNGPNDQVITVPVVPEPPKDPQADGRFTSEDLEKVRREEREKLYGRLSQQDEVLKATKEELEAVRRAREEQEATDAAARKQAEDEAEAKRQAELSAKSLLKEREQEWEKRFTELQSKYEQDRELFAREQEFQRLQNVRGDLLSQAADDIAPELVDLVQGNTEDELRASVELMKQKSAAIVAQIQQTQVAARASMRGTAPTGYGVGPADTDAGYRQYSAGDIKNMPMSEYSKLRGQLLPAAGNAARQGMFG</sequence>
<keyword evidence="3" id="KW-1185">Reference proteome</keyword>
<dbReference type="RefSeq" id="WP_381177387.1">
    <property type="nucleotide sequence ID" value="NZ_JBHSFK010000050.1"/>
</dbReference>
<evidence type="ECO:0000256" key="1">
    <source>
        <dbReference type="SAM" id="MobiDB-lite"/>
    </source>
</evidence>
<feature type="region of interest" description="Disordered" evidence="1">
    <location>
        <begin position="76"/>
        <end position="109"/>
    </location>
</feature>
<gene>
    <name evidence="2" type="ORF">ACFPIH_47495</name>
</gene>
<proteinExistence type="predicted"/>
<dbReference type="EMBL" id="JBHSFK010000050">
    <property type="protein sequence ID" value="MFC4507005.1"/>
    <property type="molecule type" value="Genomic_DNA"/>
</dbReference>
<feature type="compositionally biased region" description="Basic and acidic residues" evidence="1">
    <location>
        <begin position="29"/>
        <end position="44"/>
    </location>
</feature>
<name>A0ABV9B7L3_9ACTN</name>
<dbReference type="Proteomes" id="UP001595839">
    <property type="component" value="Unassembled WGS sequence"/>
</dbReference>
<protein>
    <recommendedName>
        <fullName evidence="4">Scaffolding protein</fullName>
    </recommendedName>
</protein>
<organism evidence="2 3">
    <name type="scientific">Streptomyces vulcanius</name>
    <dbReference type="NCBI Taxonomy" id="1441876"/>
    <lineage>
        <taxon>Bacteria</taxon>
        <taxon>Bacillati</taxon>
        <taxon>Actinomycetota</taxon>
        <taxon>Actinomycetes</taxon>
        <taxon>Kitasatosporales</taxon>
        <taxon>Streptomycetaceae</taxon>
        <taxon>Streptomyces</taxon>
    </lineage>
</organism>
<accession>A0ABV9B7L3</accession>
<feature type="region of interest" description="Disordered" evidence="1">
    <location>
        <begin position="1"/>
        <end position="44"/>
    </location>
</feature>
<evidence type="ECO:0000313" key="3">
    <source>
        <dbReference type="Proteomes" id="UP001595839"/>
    </source>
</evidence>
<evidence type="ECO:0000313" key="2">
    <source>
        <dbReference type="EMBL" id="MFC4507005.1"/>
    </source>
</evidence>
<reference evidence="3" key="1">
    <citation type="journal article" date="2019" name="Int. J. Syst. Evol. Microbiol.">
        <title>The Global Catalogue of Microorganisms (GCM) 10K type strain sequencing project: providing services to taxonomists for standard genome sequencing and annotation.</title>
        <authorList>
            <consortium name="The Broad Institute Genomics Platform"/>
            <consortium name="The Broad Institute Genome Sequencing Center for Infectious Disease"/>
            <person name="Wu L."/>
            <person name="Ma J."/>
        </authorList>
    </citation>
    <scope>NUCLEOTIDE SEQUENCE [LARGE SCALE GENOMIC DNA]</scope>
    <source>
        <strain evidence="3">CGMCC 4.7177</strain>
    </source>
</reference>
<feature type="compositionally biased region" description="Low complexity" evidence="1">
    <location>
        <begin position="1"/>
        <end position="12"/>
    </location>
</feature>
<comment type="caution">
    <text evidence="2">The sequence shown here is derived from an EMBL/GenBank/DDBJ whole genome shotgun (WGS) entry which is preliminary data.</text>
</comment>